<dbReference type="PANTHER" id="PTHR45753">
    <property type="entry name" value="ORNITHINE CARBAMOYLTRANSFERASE, MITOCHONDRIAL"/>
    <property type="match status" value="1"/>
</dbReference>
<reference evidence="11" key="1">
    <citation type="submission" date="2016-10" db="EMBL/GenBank/DDBJ databases">
        <authorList>
            <person name="Varghese N."/>
            <person name="Submissions S."/>
        </authorList>
    </citation>
    <scope>NUCLEOTIDE SEQUENCE [LARGE SCALE GENOMIC DNA]</scope>
    <source>
        <strain evidence="11">DSM 21424</strain>
    </source>
</reference>
<gene>
    <name evidence="10" type="ORF">SAMN04488567_2806</name>
</gene>
<dbReference type="PRINTS" id="PR00100">
    <property type="entry name" value="AOTCASE"/>
</dbReference>
<protein>
    <recommendedName>
        <fullName evidence="4 7">Ornithine carbamoyltransferase</fullName>
        <shortName evidence="7">OTCase</shortName>
        <ecNumber evidence="4 7">2.1.3.3</ecNumber>
    </recommendedName>
</protein>
<feature type="binding site" evidence="7">
    <location>
        <begin position="266"/>
        <end position="267"/>
    </location>
    <ligand>
        <name>carbamoyl phosphate</name>
        <dbReference type="ChEBI" id="CHEBI:58228"/>
    </ligand>
</feature>
<dbReference type="GO" id="GO:0016597">
    <property type="term" value="F:amino acid binding"/>
    <property type="evidence" value="ECO:0007669"/>
    <property type="project" value="InterPro"/>
</dbReference>
<feature type="binding site" evidence="7">
    <location>
        <position position="294"/>
    </location>
    <ligand>
        <name>carbamoyl phosphate</name>
        <dbReference type="ChEBI" id="CHEBI:58228"/>
    </ligand>
</feature>
<dbReference type="RefSeq" id="WP_090112973.1">
    <property type="nucleotide sequence ID" value="NZ_FNAT01000004.1"/>
</dbReference>
<dbReference type="InterPro" id="IPR002292">
    <property type="entry name" value="Orn/put_carbamltrans"/>
</dbReference>
<name>A0A1G7GAG8_9RHOB</name>
<feature type="binding site" evidence="7">
    <location>
        <begin position="134"/>
        <end position="137"/>
    </location>
    <ligand>
        <name>carbamoyl phosphate</name>
        <dbReference type="ChEBI" id="CHEBI:58228"/>
    </ligand>
</feature>
<dbReference type="SUPFAM" id="SSF53671">
    <property type="entry name" value="Aspartate/ornithine carbamoyltransferase"/>
    <property type="match status" value="1"/>
</dbReference>
<dbReference type="GO" id="GO:0005737">
    <property type="term" value="C:cytoplasm"/>
    <property type="evidence" value="ECO:0007669"/>
    <property type="project" value="UniProtKB-SubCell"/>
</dbReference>
<evidence type="ECO:0000259" key="8">
    <source>
        <dbReference type="Pfam" id="PF00185"/>
    </source>
</evidence>
<dbReference type="GO" id="GO:0019240">
    <property type="term" value="P:citrulline biosynthetic process"/>
    <property type="evidence" value="ECO:0007669"/>
    <property type="project" value="TreeGrafter"/>
</dbReference>
<dbReference type="Pfam" id="PF02729">
    <property type="entry name" value="OTCace_N"/>
    <property type="match status" value="1"/>
</dbReference>
<accession>A0A1G7GAG8</accession>
<keyword evidence="5 7" id="KW-0808">Transferase</keyword>
<dbReference type="InterPro" id="IPR036901">
    <property type="entry name" value="Asp/Orn_carbamoylTrfase_sf"/>
</dbReference>
<feature type="binding site" evidence="7">
    <location>
        <begin position="229"/>
        <end position="230"/>
    </location>
    <ligand>
        <name>L-ornithine</name>
        <dbReference type="ChEBI" id="CHEBI:46911"/>
    </ligand>
</feature>
<dbReference type="NCBIfam" id="TIGR00658">
    <property type="entry name" value="orni_carb_tr"/>
    <property type="match status" value="1"/>
</dbReference>
<evidence type="ECO:0000256" key="5">
    <source>
        <dbReference type="ARBA" id="ARBA00022679"/>
    </source>
</evidence>
<evidence type="ECO:0000256" key="3">
    <source>
        <dbReference type="ARBA" id="ARBA00007805"/>
    </source>
</evidence>
<dbReference type="STRING" id="521013.SAMN04488567_2806"/>
<dbReference type="EMBL" id="FNAT01000004">
    <property type="protein sequence ID" value="SDE85093.1"/>
    <property type="molecule type" value="Genomic_DNA"/>
</dbReference>
<dbReference type="PRINTS" id="PR00102">
    <property type="entry name" value="OTCASE"/>
</dbReference>
<feature type="binding site" evidence="7">
    <location>
        <position position="107"/>
    </location>
    <ligand>
        <name>carbamoyl phosphate</name>
        <dbReference type="ChEBI" id="CHEBI:58228"/>
    </ligand>
</feature>
<dbReference type="InterPro" id="IPR024904">
    <property type="entry name" value="OTCase_ArgI"/>
</dbReference>
<dbReference type="AlphaFoldDB" id="A0A1G7GAG8"/>
<dbReference type="Pfam" id="PF00185">
    <property type="entry name" value="OTCace"/>
    <property type="match status" value="1"/>
</dbReference>
<evidence type="ECO:0000256" key="1">
    <source>
        <dbReference type="ARBA" id="ARBA00003822"/>
    </source>
</evidence>
<evidence type="ECO:0000256" key="2">
    <source>
        <dbReference type="ARBA" id="ARBA00004975"/>
    </source>
</evidence>
<dbReference type="InterPro" id="IPR006130">
    <property type="entry name" value="Asp/Orn_carbamoylTrfase"/>
</dbReference>
<dbReference type="NCBIfam" id="NF001986">
    <property type="entry name" value="PRK00779.1"/>
    <property type="match status" value="1"/>
</dbReference>
<sequence>MNHFLDILPTATDDLRSMIDHARAMKDARNGRPKGKADDEMPLDGRMVALIFEKPSTRTRVSFDVGVRQMGGETMVLSGADMQLGHGETIADTARVLSRYVDLIMIRTFEEQTLIEMAENATVPVINGLTNRTHPCQIMADIMTFEEHRGPIRGRKVVWSGDGNNVFASFAHASARFGFDLVFTGPKPLDPDPEILDAVRDAGGRVEIVRDPMQAVEGADLVVTDTWVSMHDPQSAKERRHNQLRGYQVNSELMGRAKPDALFMHCLPAHRDDEATSEVMDGPHSVIFDEAENRLHAQKAVMRWCLGV</sequence>
<dbReference type="HAMAP" id="MF_01109">
    <property type="entry name" value="OTCase"/>
    <property type="match status" value="1"/>
</dbReference>
<keyword evidence="11" id="KW-1185">Reference proteome</keyword>
<evidence type="ECO:0000313" key="11">
    <source>
        <dbReference type="Proteomes" id="UP000198922"/>
    </source>
</evidence>
<dbReference type="GO" id="GO:0042450">
    <property type="term" value="P:L-arginine biosynthetic process via ornithine"/>
    <property type="evidence" value="ECO:0007669"/>
    <property type="project" value="UniProtKB-UniRule"/>
</dbReference>
<feature type="binding site" evidence="7">
    <location>
        <position position="225"/>
    </location>
    <ligand>
        <name>L-ornithine</name>
        <dbReference type="ChEBI" id="CHEBI:46911"/>
    </ligand>
</feature>
<comment type="catalytic activity">
    <reaction evidence="6 7">
        <text>carbamoyl phosphate + L-ornithine = L-citrulline + phosphate + H(+)</text>
        <dbReference type="Rhea" id="RHEA:19513"/>
        <dbReference type="ChEBI" id="CHEBI:15378"/>
        <dbReference type="ChEBI" id="CHEBI:43474"/>
        <dbReference type="ChEBI" id="CHEBI:46911"/>
        <dbReference type="ChEBI" id="CHEBI:57743"/>
        <dbReference type="ChEBI" id="CHEBI:58228"/>
        <dbReference type="EC" id="2.1.3.3"/>
    </reaction>
</comment>
<evidence type="ECO:0000259" key="9">
    <source>
        <dbReference type="Pfam" id="PF02729"/>
    </source>
</evidence>
<evidence type="ECO:0000256" key="6">
    <source>
        <dbReference type="ARBA" id="ARBA00048772"/>
    </source>
</evidence>
<evidence type="ECO:0000256" key="4">
    <source>
        <dbReference type="ARBA" id="ARBA00013007"/>
    </source>
</evidence>
<feature type="binding site" evidence="7">
    <location>
        <position position="165"/>
    </location>
    <ligand>
        <name>L-ornithine</name>
        <dbReference type="ChEBI" id="CHEBI:46911"/>
    </ligand>
</feature>
<dbReference type="FunFam" id="3.40.50.1370:FF:000008">
    <property type="entry name" value="Ornithine carbamoyltransferase"/>
    <property type="match status" value="1"/>
</dbReference>
<dbReference type="PROSITE" id="PS00097">
    <property type="entry name" value="CARBAMOYLTRANSFERASE"/>
    <property type="match status" value="1"/>
</dbReference>
<evidence type="ECO:0000313" key="10">
    <source>
        <dbReference type="EMBL" id="SDE85093.1"/>
    </source>
</evidence>
<feature type="domain" description="Aspartate/ornithine carbamoyltransferase carbamoyl-P binding" evidence="9">
    <location>
        <begin position="3"/>
        <end position="147"/>
    </location>
</feature>
<proteinExistence type="inferred from homology"/>
<dbReference type="Gene3D" id="3.40.50.1370">
    <property type="entry name" value="Aspartate/ornithine carbamoyltransferase"/>
    <property type="match status" value="2"/>
</dbReference>
<evidence type="ECO:0000256" key="7">
    <source>
        <dbReference type="HAMAP-Rule" id="MF_01109"/>
    </source>
</evidence>
<dbReference type="PANTHER" id="PTHR45753:SF3">
    <property type="entry name" value="ORNITHINE TRANSCARBAMYLASE, MITOCHONDRIAL"/>
    <property type="match status" value="1"/>
</dbReference>
<keyword evidence="7" id="KW-0963">Cytoplasm</keyword>
<comment type="similarity">
    <text evidence="3 7">Belongs to the aspartate/ornithine carbamoyltransferase superfamily. OTCase family.</text>
</comment>
<comment type="subcellular location">
    <subcellularLocation>
        <location evidence="7">Cytoplasm</location>
    </subcellularLocation>
</comment>
<comment type="function">
    <text evidence="1">Reversibly catalyzes the transfer of the carbamoyl group from carbamoyl phosphate (CP) to the N(epsilon) atom of ornithine (ORN) to produce L-citrulline.</text>
</comment>
<dbReference type="EC" id="2.1.3.3" evidence="4 7"/>
<dbReference type="InterPro" id="IPR006132">
    <property type="entry name" value="Asp/Orn_carbamoyltranf_P-bd"/>
</dbReference>
<organism evidence="10 11">
    <name type="scientific">Limimaricola pyoseonensis</name>
    <dbReference type="NCBI Taxonomy" id="521013"/>
    <lineage>
        <taxon>Bacteria</taxon>
        <taxon>Pseudomonadati</taxon>
        <taxon>Pseudomonadota</taxon>
        <taxon>Alphaproteobacteria</taxon>
        <taxon>Rhodobacterales</taxon>
        <taxon>Paracoccaceae</taxon>
        <taxon>Limimaricola</taxon>
    </lineage>
</organism>
<dbReference type="Proteomes" id="UP000198922">
    <property type="component" value="Unassembled WGS sequence"/>
</dbReference>
<feature type="binding site" evidence="7">
    <location>
        <begin position="56"/>
        <end position="59"/>
    </location>
    <ligand>
        <name>carbamoyl phosphate</name>
        <dbReference type="ChEBI" id="CHEBI:58228"/>
    </ligand>
</feature>
<feature type="binding site" evidence="7">
    <location>
        <position position="83"/>
    </location>
    <ligand>
        <name>carbamoyl phosphate</name>
        <dbReference type="ChEBI" id="CHEBI:58228"/>
    </ligand>
</feature>
<comment type="pathway">
    <text evidence="2">Amino-acid biosynthesis; L-arginine biosynthesis; L-arginine from L-ornithine and carbamoyl phosphate: step 1/3.</text>
</comment>
<dbReference type="OrthoDB" id="9802587at2"/>
<dbReference type="InterPro" id="IPR006131">
    <property type="entry name" value="Asp_carbamoyltransf_Asp/Orn-bd"/>
</dbReference>
<feature type="domain" description="Aspartate/ornithine carbamoyltransferase Asp/Orn-binding" evidence="8">
    <location>
        <begin position="154"/>
        <end position="304"/>
    </location>
</feature>
<dbReference type="GO" id="GO:0004585">
    <property type="term" value="F:ornithine carbamoyltransferase activity"/>
    <property type="evidence" value="ECO:0007669"/>
    <property type="project" value="UniProtKB-UniRule"/>
</dbReference>